<dbReference type="InterPro" id="IPR002547">
    <property type="entry name" value="tRNA-bd_dom"/>
</dbReference>
<dbReference type="InterPro" id="IPR051270">
    <property type="entry name" value="Tyrosine-tRNA_ligase_regulator"/>
</dbReference>
<comment type="function">
    <text evidence="1">Is required not only for elongation of protein synthesis but also for the initiation of all mRNA translation through initiator tRNA(fMet) aminoacylation.</text>
</comment>
<dbReference type="GO" id="GO:0004825">
    <property type="term" value="F:methionine-tRNA ligase activity"/>
    <property type="evidence" value="ECO:0007669"/>
    <property type="project" value="UniProtKB-EC"/>
</dbReference>
<dbReference type="InterPro" id="IPR012340">
    <property type="entry name" value="NA-bd_OB-fold"/>
</dbReference>
<dbReference type="GO" id="GO:0000049">
    <property type="term" value="F:tRNA binding"/>
    <property type="evidence" value="ECO:0007669"/>
    <property type="project" value="UniProtKB-KW"/>
</dbReference>
<evidence type="ECO:0000256" key="10">
    <source>
        <dbReference type="ARBA" id="ARBA00022840"/>
    </source>
</evidence>
<dbReference type="HOGENOM" id="CLU_065946_3_3_2"/>
<evidence type="ECO:0000256" key="4">
    <source>
        <dbReference type="ARBA" id="ARBA00012838"/>
    </source>
</evidence>
<comment type="subcellular location">
    <subcellularLocation>
        <location evidence="2">Cytoplasm</location>
    </subcellularLocation>
</comment>
<sequence>MSQEGQPQGQAGDNIIDYSEFAKVDLRVGKVLSAEPVANSRKLIRLTVDLGSEQRQILAGLLKWYKPEDLVGKYVIVVANLKPKQMAGLTSQGMLLAAPCGDSEKPVILTVAEPVQPGSKVC</sequence>
<keyword evidence="8" id="KW-0436">Ligase</keyword>
<evidence type="ECO:0000256" key="15">
    <source>
        <dbReference type="ARBA" id="ARBA00047364"/>
    </source>
</evidence>
<dbReference type="NCBIfam" id="TIGR00399">
    <property type="entry name" value="metG_C_term"/>
    <property type="match status" value="1"/>
</dbReference>
<dbReference type="EC" id="6.1.1.10" evidence="4"/>
<evidence type="ECO:0000256" key="1">
    <source>
        <dbReference type="ARBA" id="ARBA00003314"/>
    </source>
</evidence>
<feature type="domain" description="TRNA-binding" evidence="16">
    <location>
        <begin position="20"/>
        <end position="122"/>
    </location>
</feature>
<evidence type="ECO:0000256" key="6">
    <source>
        <dbReference type="ARBA" id="ARBA00022490"/>
    </source>
</evidence>
<reference evidence="17 18" key="1">
    <citation type="journal article" date="2010" name="Appl. Environ. Microbiol.">
        <title>The genome sequence of the crenarchaeon Acidilobus saccharovorans supports a new order, Acidilobales, and suggests an important ecological role in terrestrial acidic hot springs.</title>
        <authorList>
            <person name="Mardanov A.V."/>
            <person name="Svetlitchnyi V.A."/>
            <person name="Beletsky A.V."/>
            <person name="Prokofeva M.I."/>
            <person name="Bonch-Osmolovskaya E.A."/>
            <person name="Ravin N.V."/>
            <person name="Skryabin K.G."/>
        </authorList>
    </citation>
    <scope>NUCLEOTIDE SEQUENCE [LARGE SCALE GENOMIC DNA]</scope>
    <source>
        <strain evidence="18">DSM 16705 / JCM 18335 / VKM B-2471 / 345-15</strain>
    </source>
</reference>
<dbReference type="PANTHER" id="PTHR11586:SF37">
    <property type="entry name" value="TRNA-BINDING DOMAIN-CONTAINING PROTEIN"/>
    <property type="match status" value="1"/>
</dbReference>
<name>D9Q2D6_ACIS3</name>
<dbReference type="PROSITE" id="PS50886">
    <property type="entry name" value="TRBD"/>
    <property type="match status" value="1"/>
</dbReference>
<keyword evidence="7" id="KW-0820">tRNA-binding</keyword>
<dbReference type="OrthoDB" id="30609at2157"/>
<keyword evidence="11" id="KW-0694">RNA-binding</keyword>
<evidence type="ECO:0000313" key="18">
    <source>
        <dbReference type="Proteomes" id="UP000000346"/>
    </source>
</evidence>
<accession>D9Q2D6</accession>
<evidence type="ECO:0000256" key="2">
    <source>
        <dbReference type="ARBA" id="ARBA00004496"/>
    </source>
</evidence>
<organism evidence="17 18">
    <name type="scientific">Acidilobus saccharovorans (strain DSM 16705 / JCM 18335 / VKM B-2471 / 345-15)</name>
    <dbReference type="NCBI Taxonomy" id="666510"/>
    <lineage>
        <taxon>Archaea</taxon>
        <taxon>Thermoproteota</taxon>
        <taxon>Thermoprotei</taxon>
        <taxon>Acidilobales</taxon>
        <taxon>Acidilobaceae</taxon>
        <taxon>Acidilobus</taxon>
    </lineage>
</organism>
<keyword evidence="10" id="KW-0067">ATP-binding</keyword>
<dbReference type="STRING" id="666510.ASAC_1069"/>
<evidence type="ECO:0000256" key="9">
    <source>
        <dbReference type="ARBA" id="ARBA00022741"/>
    </source>
</evidence>
<evidence type="ECO:0000256" key="11">
    <source>
        <dbReference type="ARBA" id="ARBA00022884"/>
    </source>
</evidence>
<dbReference type="AlphaFoldDB" id="D9Q2D6"/>
<keyword evidence="18" id="KW-1185">Reference proteome</keyword>
<dbReference type="InParanoid" id="D9Q2D6"/>
<dbReference type="Pfam" id="PF01588">
    <property type="entry name" value="tRNA_bind"/>
    <property type="match status" value="1"/>
</dbReference>
<evidence type="ECO:0000256" key="8">
    <source>
        <dbReference type="ARBA" id="ARBA00022598"/>
    </source>
</evidence>
<keyword evidence="9" id="KW-0547">Nucleotide-binding</keyword>
<dbReference type="Gene3D" id="2.40.50.140">
    <property type="entry name" value="Nucleic acid-binding proteins"/>
    <property type="match status" value="1"/>
</dbReference>
<proteinExistence type="predicted"/>
<dbReference type="PANTHER" id="PTHR11586">
    <property type="entry name" value="TRNA-AMINOACYLATION COFACTOR ARC1 FAMILY MEMBER"/>
    <property type="match status" value="1"/>
</dbReference>
<dbReference type="CDD" id="cd02800">
    <property type="entry name" value="tRNA_bind_EcMetRS_like"/>
    <property type="match status" value="1"/>
</dbReference>
<evidence type="ECO:0000256" key="12">
    <source>
        <dbReference type="ARBA" id="ARBA00022917"/>
    </source>
</evidence>
<evidence type="ECO:0000256" key="5">
    <source>
        <dbReference type="ARBA" id="ARBA00018753"/>
    </source>
</evidence>
<dbReference type="eggNOG" id="arCOG01136">
    <property type="taxonomic scope" value="Archaea"/>
</dbReference>
<evidence type="ECO:0000256" key="3">
    <source>
        <dbReference type="ARBA" id="ARBA00011738"/>
    </source>
</evidence>
<dbReference type="InterPro" id="IPR004495">
    <property type="entry name" value="Met-tRNA-synth_bsu_C"/>
</dbReference>
<comment type="catalytic activity">
    <reaction evidence="15">
        <text>tRNA(Met) + L-methionine + ATP = L-methionyl-tRNA(Met) + AMP + diphosphate</text>
        <dbReference type="Rhea" id="RHEA:13481"/>
        <dbReference type="Rhea" id="RHEA-COMP:9667"/>
        <dbReference type="Rhea" id="RHEA-COMP:9698"/>
        <dbReference type="ChEBI" id="CHEBI:30616"/>
        <dbReference type="ChEBI" id="CHEBI:33019"/>
        <dbReference type="ChEBI" id="CHEBI:57844"/>
        <dbReference type="ChEBI" id="CHEBI:78442"/>
        <dbReference type="ChEBI" id="CHEBI:78530"/>
        <dbReference type="ChEBI" id="CHEBI:456215"/>
        <dbReference type="EC" id="6.1.1.10"/>
    </reaction>
</comment>
<keyword evidence="12" id="KW-0648">Protein biosynthesis</keyword>
<comment type="subunit">
    <text evidence="3">Homodimer.</text>
</comment>
<dbReference type="GO" id="GO:0006431">
    <property type="term" value="P:methionyl-tRNA aminoacylation"/>
    <property type="evidence" value="ECO:0007669"/>
    <property type="project" value="InterPro"/>
</dbReference>
<dbReference type="Proteomes" id="UP000000346">
    <property type="component" value="Chromosome"/>
</dbReference>
<dbReference type="GeneID" id="9499316"/>
<dbReference type="SUPFAM" id="SSF50249">
    <property type="entry name" value="Nucleic acid-binding proteins"/>
    <property type="match status" value="1"/>
</dbReference>
<keyword evidence="6" id="KW-0963">Cytoplasm</keyword>
<dbReference type="RefSeq" id="WP_013266986.1">
    <property type="nucleotide sequence ID" value="NC_014374.1"/>
</dbReference>
<dbReference type="EMBL" id="CP001742">
    <property type="protein sequence ID" value="ADL19474.1"/>
    <property type="molecule type" value="Genomic_DNA"/>
</dbReference>
<evidence type="ECO:0000259" key="16">
    <source>
        <dbReference type="PROSITE" id="PS50886"/>
    </source>
</evidence>
<evidence type="ECO:0000256" key="13">
    <source>
        <dbReference type="ARBA" id="ARBA00023146"/>
    </source>
</evidence>
<evidence type="ECO:0000256" key="7">
    <source>
        <dbReference type="ARBA" id="ARBA00022555"/>
    </source>
</evidence>
<protein>
    <recommendedName>
        <fullName evidence="5">Methionine--tRNA ligase</fullName>
        <ecNumber evidence="4">6.1.1.10</ecNumber>
    </recommendedName>
    <alternativeName>
        <fullName evidence="14">Methionyl-tRNA synthetase</fullName>
    </alternativeName>
</protein>
<evidence type="ECO:0000256" key="14">
    <source>
        <dbReference type="ARBA" id="ARBA00030904"/>
    </source>
</evidence>
<gene>
    <name evidence="17" type="ordered locus">ASAC_1069</name>
</gene>
<dbReference type="GO" id="GO:0005524">
    <property type="term" value="F:ATP binding"/>
    <property type="evidence" value="ECO:0007669"/>
    <property type="project" value="UniProtKB-KW"/>
</dbReference>
<evidence type="ECO:0000313" key="17">
    <source>
        <dbReference type="EMBL" id="ADL19474.1"/>
    </source>
</evidence>
<dbReference type="GO" id="GO:0005737">
    <property type="term" value="C:cytoplasm"/>
    <property type="evidence" value="ECO:0007669"/>
    <property type="project" value="UniProtKB-SubCell"/>
</dbReference>
<dbReference type="KEGG" id="asc:ASAC_1069"/>
<dbReference type="FunFam" id="2.40.50.140:FF:000042">
    <property type="entry name" value="Methionine--tRNA ligase"/>
    <property type="match status" value="1"/>
</dbReference>
<keyword evidence="13" id="KW-0030">Aminoacyl-tRNA synthetase</keyword>